<dbReference type="SUPFAM" id="SSF46785">
    <property type="entry name" value="Winged helix' DNA-binding domain"/>
    <property type="match status" value="1"/>
</dbReference>
<evidence type="ECO:0000256" key="2">
    <source>
        <dbReference type="ARBA" id="ARBA00022490"/>
    </source>
</evidence>
<comment type="subcellular location">
    <subcellularLocation>
        <location evidence="1">Cytoplasm</location>
    </subcellularLocation>
</comment>
<keyword evidence="2" id="KW-0963">Cytoplasm</keyword>
<organism evidence="7 8">
    <name type="scientific">Ancylobacter novellus</name>
    <name type="common">Thiobacillus novellus</name>
    <dbReference type="NCBI Taxonomy" id="921"/>
    <lineage>
        <taxon>Bacteria</taxon>
        <taxon>Pseudomonadati</taxon>
        <taxon>Pseudomonadota</taxon>
        <taxon>Alphaproteobacteria</taxon>
        <taxon>Hyphomicrobiales</taxon>
        <taxon>Xanthobacteraceae</taxon>
        <taxon>Ancylobacter</taxon>
    </lineage>
</organism>
<dbReference type="PANTHER" id="PTHR33164">
    <property type="entry name" value="TRANSCRIPTIONAL REGULATOR, MARR FAMILY"/>
    <property type="match status" value="1"/>
</dbReference>
<evidence type="ECO:0000256" key="4">
    <source>
        <dbReference type="ARBA" id="ARBA00023125"/>
    </source>
</evidence>
<dbReference type="InterPro" id="IPR039422">
    <property type="entry name" value="MarR/SlyA-like"/>
</dbReference>
<dbReference type="PRINTS" id="PR00598">
    <property type="entry name" value="HTHMARR"/>
</dbReference>
<evidence type="ECO:0000256" key="5">
    <source>
        <dbReference type="ARBA" id="ARBA00023163"/>
    </source>
</evidence>
<dbReference type="AlphaFoldDB" id="A0A2W5MGI8"/>
<evidence type="ECO:0000256" key="1">
    <source>
        <dbReference type="ARBA" id="ARBA00004496"/>
    </source>
</evidence>
<dbReference type="CDD" id="cd00090">
    <property type="entry name" value="HTH_ARSR"/>
    <property type="match status" value="1"/>
</dbReference>
<gene>
    <name evidence="7" type="ORF">DI565_01000</name>
</gene>
<dbReference type="GO" id="GO:0006950">
    <property type="term" value="P:response to stress"/>
    <property type="evidence" value="ECO:0007669"/>
    <property type="project" value="TreeGrafter"/>
</dbReference>
<sequence length="167" mass="18794">MPERTASPAQQQDAYDQLRLENQLCFGLYAAAHAMNRAYRISLGPLGLTYPQYLTLLALWEADRQSVSELGERLRLDSGTLTPVLKRLESAGLVKRARSRADEREVEISLTDRGRSLRNDALDVRHEIVCRLGMSEDEIGRLRREIDMLLDRLDGGEKRVGESAGLA</sequence>
<evidence type="ECO:0000256" key="3">
    <source>
        <dbReference type="ARBA" id="ARBA00023015"/>
    </source>
</evidence>
<feature type="domain" description="HTH marR-type" evidence="6">
    <location>
        <begin position="21"/>
        <end position="151"/>
    </location>
</feature>
<dbReference type="PANTHER" id="PTHR33164:SF5">
    <property type="entry name" value="ORGANIC HYDROPEROXIDE RESISTANCE TRANSCRIPTIONAL REGULATOR"/>
    <property type="match status" value="1"/>
</dbReference>
<evidence type="ECO:0000259" key="6">
    <source>
        <dbReference type="PROSITE" id="PS50995"/>
    </source>
</evidence>
<dbReference type="SMART" id="SM00347">
    <property type="entry name" value="HTH_MARR"/>
    <property type="match status" value="1"/>
</dbReference>
<dbReference type="InterPro" id="IPR036388">
    <property type="entry name" value="WH-like_DNA-bd_sf"/>
</dbReference>
<dbReference type="FunFam" id="1.10.10.10:FF:000163">
    <property type="entry name" value="MarR family transcriptional regulator"/>
    <property type="match status" value="1"/>
</dbReference>
<dbReference type="PROSITE" id="PS50995">
    <property type="entry name" value="HTH_MARR_2"/>
    <property type="match status" value="1"/>
</dbReference>
<dbReference type="Proteomes" id="UP000249577">
    <property type="component" value="Unassembled WGS sequence"/>
</dbReference>
<dbReference type="InterPro" id="IPR055166">
    <property type="entry name" value="Transc_reg_Sar_Rot_HTH"/>
</dbReference>
<dbReference type="EMBL" id="QFPN01000001">
    <property type="protein sequence ID" value="PZQ19007.1"/>
    <property type="molecule type" value="Genomic_DNA"/>
</dbReference>
<keyword evidence="3" id="KW-0805">Transcription regulation</keyword>
<accession>A0A2W5MGI8</accession>
<proteinExistence type="predicted"/>
<name>A0A2W5MGI8_ANCNO</name>
<protein>
    <submittedName>
        <fullName evidence="7">MarR family transcriptional regulator</fullName>
    </submittedName>
</protein>
<comment type="caution">
    <text evidence="7">The sequence shown here is derived from an EMBL/GenBank/DDBJ whole genome shotgun (WGS) entry which is preliminary data.</text>
</comment>
<dbReference type="InterPro" id="IPR036390">
    <property type="entry name" value="WH_DNA-bd_sf"/>
</dbReference>
<evidence type="ECO:0000313" key="7">
    <source>
        <dbReference type="EMBL" id="PZQ19007.1"/>
    </source>
</evidence>
<keyword evidence="5" id="KW-0804">Transcription</keyword>
<dbReference type="Pfam" id="PF22381">
    <property type="entry name" value="Staph_reg_Sar_Rot"/>
    <property type="match status" value="1"/>
</dbReference>
<keyword evidence="4" id="KW-0238">DNA-binding</keyword>
<dbReference type="GO" id="GO:0005737">
    <property type="term" value="C:cytoplasm"/>
    <property type="evidence" value="ECO:0007669"/>
    <property type="project" value="UniProtKB-SubCell"/>
</dbReference>
<dbReference type="Gene3D" id="1.10.10.10">
    <property type="entry name" value="Winged helix-like DNA-binding domain superfamily/Winged helix DNA-binding domain"/>
    <property type="match status" value="1"/>
</dbReference>
<dbReference type="InterPro" id="IPR011991">
    <property type="entry name" value="ArsR-like_HTH"/>
</dbReference>
<reference evidence="7 8" key="1">
    <citation type="submission" date="2017-08" db="EMBL/GenBank/DDBJ databases">
        <title>Infants hospitalized years apart are colonized by the same room-sourced microbial strains.</title>
        <authorList>
            <person name="Brooks B."/>
            <person name="Olm M.R."/>
            <person name="Firek B.A."/>
            <person name="Baker R."/>
            <person name="Thomas B.C."/>
            <person name="Morowitz M.J."/>
            <person name="Banfield J.F."/>
        </authorList>
    </citation>
    <scope>NUCLEOTIDE SEQUENCE [LARGE SCALE GENOMIC DNA]</scope>
    <source>
        <strain evidence="7">S2_005_003_R2_43</strain>
    </source>
</reference>
<dbReference type="GO" id="GO:0003677">
    <property type="term" value="F:DNA binding"/>
    <property type="evidence" value="ECO:0007669"/>
    <property type="project" value="UniProtKB-KW"/>
</dbReference>
<dbReference type="GO" id="GO:0003700">
    <property type="term" value="F:DNA-binding transcription factor activity"/>
    <property type="evidence" value="ECO:0007669"/>
    <property type="project" value="InterPro"/>
</dbReference>
<dbReference type="InterPro" id="IPR000835">
    <property type="entry name" value="HTH_MarR-typ"/>
</dbReference>
<evidence type="ECO:0000313" key="8">
    <source>
        <dbReference type="Proteomes" id="UP000249577"/>
    </source>
</evidence>